<name>A0A7C4U7Z9_UNCW3</name>
<protein>
    <recommendedName>
        <fullName evidence="4 5">Large ribosomal subunit protein bL35</fullName>
    </recommendedName>
</protein>
<dbReference type="EMBL" id="DTHG01000092">
    <property type="protein sequence ID" value="HGW92356.1"/>
    <property type="molecule type" value="Genomic_DNA"/>
</dbReference>
<sequence length="64" mass="7460">MPKLRSKGSVKKRFKITGGGKIKRFKAFHRHKLSNKSSKRKRNLVKSDIVSKADKKRIKRLILT</sequence>
<proteinExistence type="inferred from homology"/>
<evidence type="ECO:0000256" key="2">
    <source>
        <dbReference type="ARBA" id="ARBA00022980"/>
    </source>
</evidence>
<dbReference type="PANTHER" id="PTHR33343">
    <property type="entry name" value="54S RIBOSOMAL PROTEIN BL35M"/>
    <property type="match status" value="1"/>
</dbReference>
<comment type="caution">
    <text evidence="7">The sequence shown here is derived from an EMBL/GenBank/DDBJ whole genome shotgun (WGS) entry which is preliminary data.</text>
</comment>
<dbReference type="FunFam" id="4.10.410.60:FF:000001">
    <property type="entry name" value="50S ribosomal protein L35"/>
    <property type="match status" value="1"/>
</dbReference>
<dbReference type="NCBIfam" id="TIGR00001">
    <property type="entry name" value="rpmI_bact"/>
    <property type="match status" value="1"/>
</dbReference>
<dbReference type="InterPro" id="IPR037229">
    <property type="entry name" value="Ribosomal_bL35_sf"/>
</dbReference>
<evidence type="ECO:0000256" key="5">
    <source>
        <dbReference type="HAMAP-Rule" id="MF_00514"/>
    </source>
</evidence>
<dbReference type="Pfam" id="PF01632">
    <property type="entry name" value="Ribosomal_L35p"/>
    <property type="match status" value="1"/>
</dbReference>
<keyword evidence="2 5" id="KW-0689">Ribosomal protein</keyword>
<gene>
    <name evidence="5" type="primary">rpmI</name>
    <name evidence="7" type="ORF">ENV67_07455</name>
</gene>
<dbReference type="HAMAP" id="MF_00514">
    <property type="entry name" value="Ribosomal_bL35"/>
    <property type="match status" value="1"/>
</dbReference>
<dbReference type="InterPro" id="IPR001706">
    <property type="entry name" value="Ribosomal_bL35"/>
</dbReference>
<evidence type="ECO:0000313" key="7">
    <source>
        <dbReference type="EMBL" id="HGW92356.1"/>
    </source>
</evidence>
<dbReference type="PRINTS" id="PR00064">
    <property type="entry name" value="RIBOSOMALL35"/>
</dbReference>
<evidence type="ECO:0000256" key="3">
    <source>
        <dbReference type="ARBA" id="ARBA00023274"/>
    </source>
</evidence>
<dbReference type="GO" id="GO:0006412">
    <property type="term" value="P:translation"/>
    <property type="evidence" value="ECO:0007669"/>
    <property type="project" value="UniProtKB-UniRule"/>
</dbReference>
<keyword evidence="3 5" id="KW-0687">Ribonucleoprotein</keyword>
<dbReference type="GO" id="GO:0003735">
    <property type="term" value="F:structural constituent of ribosome"/>
    <property type="evidence" value="ECO:0007669"/>
    <property type="project" value="InterPro"/>
</dbReference>
<evidence type="ECO:0000256" key="4">
    <source>
        <dbReference type="ARBA" id="ARBA00071664"/>
    </source>
</evidence>
<comment type="similarity">
    <text evidence="1 5 6">Belongs to the bacterial ribosomal protein bL35 family.</text>
</comment>
<dbReference type="Gene3D" id="4.10.410.60">
    <property type="match status" value="1"/>
</dbReference>
<accession>A0A7C4U7Z9</accession>
<organism evidence="7">
    <name type="scientific">candidate division WOR-3 bacterium</name>
    <dbReference type="NCBI Taxonomy" id="2052148"/>
    <lineage>
        <taxon>Bacteria</taxon>
        <taxon>Bacteria division WOR-3</taxon>
    </lineage>
</organism>
<dbReference type="InterPro" id="IPR021137">
    <property type="entry name" value="Ribosomal_bL35-like"/>
</dbReference>
<evidence type="ECO:0000256" key="1">
    <source>
        <dbReference type="ARBA" id="ARBA00006598"/>
    </source>
</evidence>
<dbReference type="PANTHER" id="PTHR33343:SF1">
    <property type="entry name" value="LARGE RIBOSOMAL SUBUNIT PROTEIN BL35M"/>
    <property type="match status" value="1"/>
</dbReference>
<dbReference type="SUPFAM" id="SSF143034">
    <property type="entry name" value="L35p-like"/>
    <property type="match status" value="1"/>
</dbReference>
<reference evidence="7" key="1">
    <citation type="journal article" date="2020" name="mSystems">
        <title>Genome- and Community-Level Interaction Insights into Carbon Utilization and Element Cycling Functions of Hydrothermarchaeota in Hydrothermal Sediment.</title>
        <authorList>
            <person name="Zhou Z."/>
            <person name="Liu Y."/>
            <person name="Xu W."/>
            <person name="Pan J."/>
            <person name="Luo Z.H."/>
            <person name="Li M."/>
        </authorList>
    </citation>
    <scope>NUCLEOTIDE SEQUENCE [LARGE SCALE GENOMIC DNA]</scope>
    <source>
        <strain evidence="7">SpSt-780</strain>
    </source>
</reference>
<dbReference type="AlphaFoldDB" id="A0A7C4U7Z9"/>
<evidence type="ECO:0000256" key="6">
    <source>
        <dbReference type="RuleBase" id="RU000568"/>
    </source>
</evidence>
<dbReference type="GO" id="GO:0022625">
    <property type="term" value="C:cytosolic large ribosomal subunit"/>
    <property type="evidence" value="ECO:0007669"/>
    <property type="project" value="TreeGrafter"/>
</dbReference>